<accession>A0A175YH79</accession>
<sequence>MDQQGHGQPPNMGVVGTSAEMPYGVAPYQANQMMGTSTPAPAGLIPSTQTPVPRGPLPIGGPAEGVPYYNYMPPQHAAQVGSPVMYMGQQPRPYMAPQMWPQQQQPPEDSDQ</sequence>
<proteinExistence type="predicted"/>
<name>A0A175YH79_DAUCS</name>
<dbReference type="EMBL" id="LNRQ01000009">
    <property type="protein sequence ID" value="KZM83034.1"/>
    <property type="molecule type" value="Genomic_DNA"/>
</dbReference>
<dbReference type="STRING" id="79200.A0A175YH79"/>
<organism evidence="1">
    <name type="scientific">Daucus carota subsp. sativus</name>
    <name type="common">Carrot</name>
    <dbReference type="NCBI Taxonomy" id="79200"/>
    <lineage>
        <taxon>Eukaryota</taxon>
        <taxon>Viridiplantae</taxon>
        <taxon>Streptophyta</taxon>
        <taxon>Embryophyta</taxon>
        <taxon>Tracheophyta</taxon>
        <taxon>Spermatophyta</taxon>
        <taxon>Magnoliopsida</taxon>
        <taxon>eudicotyledons</taxon>
        <taxon>Gunneridae</taxon>
        <taxon>Pentapetalae</taxon>
        <taxon>asterids</taxon>
        <taxon>campanulids</taxon>
        <taxon>Apiales</taxon>
        <taxon>Apiaceae</taxon>
        <taxon>Apioideae</taxon>
        <taxon>Scandiceae</taxon>
        <taxon>Daucinae</taxon>
        <taxon>Daucus</taxon>
        <taxon>Daucus sect. Daucus</taxon>
    </lineage>
</organism>
<gene>
    <name evidence="1" type="ORF">DCAR_030603</name>
</gene>
<comment type="caution">
    <text evidence="1">The sequence shown here is derived from an EMBL/GenBank/DDBJ whole genome shotgun (WGS) entry which is preliminary data.</text>
</comment>
<evidence type="ECO:0000313" key="1">
    <source>
        <dbReference type="EMBL" id="KZM83034.1"/>
    </source>
</evidence>
<dbReference type="AlphaFoldDB" id="A0A175YH79"/>
<dbReference type="Gramene" id="KZM83035">
    <property type="protein sequence ID" value="KZM83035"/>
    <property type="gene ID" value="DCAR_030604"/>
</dbReference>
<dbReference type="Gramene" id="KZM83034">
    <property type="protein sequence ID" value="KZM83034"/>
    <property type="gene ID" value="DCAR_030603"/>
</dbReference>
<reference evidence="1" key="1">
    <citation type="journal article" date="2016" name="Nat. Genet.">
        <title>A high-quality carrot genome assembly provides new insights into carotenoid accumulation and asterid genome evolution.</title>
        <authorList>
            <person name="Iorizzo M."/>
            <person name="Ellison S."/>
            <person name="Senalik D."/>
            <person name="Zeng P."/>
            <person name="Satapoomin P."/>
            <person name="Huang J."/>
            <person name="Bowman M."/>
            <person name="Iovene M."/>
            <person name="Sanseverino W."/>
            <person name="Cavagnaro P."/>
            <person name="Yildiz M."/>
            <person name="Macko-Podgorni A."/>
            <person name="Moranska E."/>
            <person name="Grzebelus E."/>
            <person name="Grzebelus D."/>
            <person name="Ashrafi H."/>
            <person name="Zheng Z."/>
            <person name="Cheng S."/>
            <person name="Spooner D."/>
            <person name="Van Deynze A."/>
            <person name="Simon P."/>
        </authorList>
    </citation>
    <scope>NUCLEOTIDE SEQUENCE [LARGE SCALE GENOMIC DNA]</scope>
    <source>
        <tissue evidence="1">Leaf</tissue>
    </source>
</reference>
<protein>
    <submittedName>
        <fullName evidence="1">Uncharacterized protein</fullName>
    </submittedName>
</protein>